<accession>S8DSL2</accession>
<evidence type="ECO:0000256" key="5">
    <source>
        <dbReference type="ARBA" id="ARBA00023242"/>
    </source>
</evidence>
<keyword evidence="3" id="KW-0238">DNA-binding</keyword>
<dbReference type="InterPro" id="IPR002100">
    <property type="entry name" value="TF_MADSbox"/>
</dbReference>
<comment type="subcellular location">
    <subcellularLocation>
        <location evidence="1">Nucleus</location>
    </subcellularLocation>
</comment>
<evidence type="ECO:0000256" key="4">
    <source>
        <dbReference type="ARBA" id="ARBA00023163"/>
    </source>
</evidence>
<evidence type="ECO:0000313" key="7">
    <source>
        <dbReference type="EMBL" id="EPS62812.1"/>
    </source>
</evidence>
<comment type="caution">
    <text evidence="7">The sequence shown here is derived from an EMBL/GenBank/DDBJ whole genome shotgun (WGS) entry which is preliminary data.</text>
</comment>
<keyword evidence="2" id="KW-0805">Transcription regulation</keyword>
<dbReference type="PRINTS" id="PR00404">
    <property type="entry name" value="MADSDOMAIN"/>
</dbReference>
<name>S8DSL2_9LAMI</name>
<dbReference type="GO" id="GO:0005634">
    <property type="term" value="C:nucleus"/>
    <property type="evidence" value="ECO:0007669"/>
    <property type="project" value="UniProtKB-SubCell"/>
</dbReference>
<keyword evidence="5" id="KW-0539">Nucleus</keyword>
<keyword evidence="8" id="KW-1185">Reference proteome</keyword>
<sequence>MGRRRLEIRPIEDKSSRQVTFSKRRNGLFKKAKELSILCDADVGAVVVSCRGKLHRLCTADSLATFLRRYYSHVESKSSNSDGAPSEEQLSKHSEYITKEELLRIVDGEVGEDRSVTDLAVLEKQLEAVLIQIREAKVRL</sequence>
<dbReference type="AlphaFoldDB" id="S8DSL2"/>
<protein>
    <recommendedName>
        <fullName evidence="6">MADS-box domain-containing protein</fullName>
    </recommendedName>
</protein>
<evidence type="ECO:0000256" key="2">
    <source>
        <dbReference type="ARBA" id="ARBA00023015"/>
    </source>
</evidence>
<organism evidence="7 8">
    <name type="scientific">Genlisea aurea</name>
    <dbReference type="NCBI Taxonomy" id="192259"/>
    <lineage>
        <taxon>Eukaryota</taxon>
        <taxon>Viridiplantae</taxon>
        <taxon>Streptophyta</taxon>
        <taxon>Embryophyta</taxon>
        <taxon>Tracheophyta</taxon>
        <taxon>Spermatophyta</taxon>
        <taxon>Magnoliopsida</taxon>
        <taxon>eudicotyledons</taxon>
        <taxon>Gunneridae</taxon>
        <taxon>Pentapetalae</taxon>
        <taxon>asterids</taxon>
        <taxon>lamiids</taxon>
        <taxon>Lamiales</taxon>
        <taxon>Lentibulariaceae</taxon>
        <taxon>Genlisea</taxon>
    </lineage>
</organism>
<dbReference type="Pfam" id="PF00319">
    <property type="entry name" value="SRF-TF"/>
    <property type="match status" value="1"/>
</dbReference>
<evidence type="ECO:0000256" key="1">
    <source>
        <dbReference type="ARBA" id="ARBA00004123"/>
    </source>
</evidence>
<dbReference type="InterPro" id="IPR050142">
    <property type="entry name" value="MADS-box/MEF2_TF"/>
</dbReference>
<dbReference type="SUPFAM" id="SSF55455">
    <property type="entry name" value="SRF-like"/>
    <property type="match status" value="1"/>
</dbReference>
<dbReference type="GO" id="GO:0003677">
    <property type="term" value="F:DNA binding"/>
    <property type="evidence" value="ECO:0007669"/>
    <property type="project" value="UniProtKB-KW"/>
</dbReference>
<evidence type="ECO:0000259" key="6">
    <source>
        <dbReference type="PROSITE" id="PS50066"/>
    </source>
</evidence>
<dbReference type="SMART" id="SM00432">
    <property type="entry name" value="MADS"/>
    <property type="match status" value="1"/>
</dbReference>
<dbReference type="PROSITE" id="PS50066">
    <property type="entry name" value="MADS_BOX_2"/>
    <property type="match status" value="1"/>
</dbReference>
<feature type="domain" description="MADS-box" evidence="6">
    <location>
        <begin position="1"/>
        <end position="61"/>
    </location>
</feature>
<dbReference type="GO" id="GO:0046983">
    <property type="term" value="F:protein dimerization activity"/>
    <property type="evidence" value="ECO:0007669"/>
    <property type="project" value="InterPro"/>
</dbReference>
<dbReference type="EMBL" id="AUSU01005872">
    <property type="protein sequence ID" value="EPS62812.1"/>
    <property type="molecule type" value="Genomic_DNA"/>
</dbReference>
<reference evidence="7 8" key="1">
    <citation type="journal article" date="2013" name="BMC Genomics">
        <title>The miniature genome of a carnivorous plant Genlisea aurea contains a low number of genes and short non-coding sequences.</title>
        <authorList>
            <person name="Leushkin E.V."/>
            <person name="Sutormin R.A."/>
            <person name="Nabieva E.R."/>
            <person name="Penin A.A."/>
            <person name="Kondrashov A.S."/>
            <person name="Logacheva M.D."/>
        </authorList>
    </citation>
    <scope>NUCLEOTIDE SEQUENCE [LARGE SCALE GENOMIC DNA]</scope>
</reference>
<proteinExistence type="predicted"/>
<evidence type="ECO:0000313" key="8">
    <source>
        <dbReference type="Proteomes" id="UP000015453"/>
    </source>
</evidence>
<feature type="non-terminal residue" evidence="7">
    <location>
        <position position="140"/>
    </location>
</feature>
<evidence type="ECO:0000256" key="3">
    <source>
        <dbReference type="ARBA" id="ARBA00023125"/>
    </source>
</evidence>
<dbReference type="PANTHER" id="PTHR48019">
    <property type="entry name" value="SERUM RESPONSE FACTOR HOMOLOG"/>
    <property type="match status" value="1"/>
</dbReference>
<dbReference type="InterPro" id="IPR036879">
    <property type="entry name" value="TF_MADSbox_sf"/>
</dbReference>
<dbReference type="Proteomes" id="UP000015453">
    <property type="component" value="Unassembled WGS sequence"/>
</dbReference>
<dbReference type="OrthoDB" id="1898716at2759"/>
<dbReference type="Gene3D" id="3.40.1810.10">
    <property type="entry name" value="Transcription factor, MADS-box"/>
    <property type="match status" value="1"/>
</dbReference>
<gene>
    <name evidence="7" type="ORF">M569_11975</name>
</gene>
<keyword evidence="4" id="KW-0804">Transcription</keyword>